<organism evidence="2 3">
    <name type="scientific">Hyaloperonospora arabidopsidis (strain Emoy2)</name>
    <name type="common">Downy mildew agent</name>
    <name type="synonym">Peronospora arabidopsidis</name>
    <dbReference type="NCBI Taxonomy" id="559515"/>
    <lineage>
        <taxon>Eukaryota</taxon>
        <taxon>Sar</taxon>
        <taxon>Stramenopiles</taxon>
        <taxon>Oomycota</taxon>
        <taxon>Peronosporomycetes</taxon>
        <taxon>Peronosporales</taxon>
        <taxon>Peronosporaceae</taxon>
        <taxon>Hyaloperonospora</taxon>
    </lineage>
</organism>
<protein>
    <submittedName>
        <fullName evidence="2">Uncharacterized protein</fullName>
    </submittedName>
</protein>
<feature type="compositionally biased region" description="Acidic residues" evidence="1">
    <location>
        <begin position="49"/>
        <end position="59"/>
    </location>
</feature>
<evidence type="ECO:0000313" key="3">
    <source>
        <dbReference type="Proteomes" id="UP000011713"/>
    </source>
</evidence>
<dbReference type="EMBL" id="JH598398">
    <property type="status" value="NOT_ANNOTATED_CDS"/>
    <property type="molecule type" value="Genomic_DNA"/>
</dbReference>
<reference evidence="2" key="2">
    <citation type="submission" date="2015-06" db="UniProtKB">
        <authorList>
            <consortium name="EnsemblProtists"/>
        </authorList>
    </citation>
    <scope>IDENTIFICATION</scope>
    <source>
        <strain evidence="2">Emoy2</strain>
    </source>
</reference>
<dbReference type="AlphaFoldDB" id="M4BLZ9"/>
<accession>M4BLZ9</accession>
<dbReference type="InParanoid" id="M4BLZ9"/>
<proteinExistence type="predicted"/>
<dbReference type="VEuPathDB" id="FungiDB:HpaG807434"/>
<reference evidence="3" key="1">
    <citation type="journal article" date="2010" name="Science">
        <title>Signatures of adaptation to obligate biotrophy in the Hyaloperonospora arabidopsidis genome.</title>
        <authorList>
            <person name="Baxter L."/>
            <person name="Tripathy S."/>
            <person name="Ishaque N."/>
            <person name="Boot N."/>
            <person name="Cabral A."/>
            <person name="Kemen E."/>
            <person name="Thines M."/>
            <person name="Ah-Fong A."/>
            <person name="Anderson R."/>
            <person name="Badejoko W."/>
            <person name="Bittner-Eddy P."/>
            <person name="Boore J.L."/>
            <person name="Chibucos M.C."/>
            <person name="Coates M."/>
            <person name="Dehal P."/>
            <person name="Delehaunty K."/>
            <person name="Dong S."/>
            <person name="Downton P."/>
            <person name="Dumas B."/>
            <person name="Fabro G."/>
            <person name="Fronick C."/>
            <person name="Fuerstenberg S.I."/>
            <person name="Fulton L."/>
            <person name="Gaulin E."/>
            <person name="Govers F."/>
            <person name="Hughes L."/>
            <person name="Humphray S."/>
            <person name="Jiang R.H."/>
            <person name="Judelson H."/>
            <person name="Kamoun S."/>
            <person name="Kyung K."/>
            <person name="Meijer H."/>
            <person name="Minx P."/>
            <person name="Morris P."/>
            <person name="Nelson J."/>
            <person name="Phuntumart V."/>
            <person name="Qutob D."/>
            <person name="Rehmany A."/>
            <person name="Rougon-Cardoso A."/>
            <person name="Ryden P."/>
            <person name="Torto-Alalibo T."/>
            <person name="Studholme D."/>
            <person name="Wang Y."/>
            <person name="Win J."/>
            <person name="Wood J."/>
            <person name="Clifton S.W."/>
            <person name="Rogers J."/>
            <person name="Van den Ackerveken G."/>
            <person name="Jones J.D."/>
            <person name="McDowell J.M."/>
            <person name="Beynon J."/>
            <person name="Tyler B.M."/>
        </authorList>
    </citation>
    <scope>NUCLEOTIDE SEQUENCE [LARGE SCALE GENOMIC DNA]</scope>
    <source>
        <strain evidence="3">Emoy2</strain>
    </source>
</reference>
<dbReference type="Proteomes" id="UP000011713">
    <property type="component" value="Unassembled WGS sequence"/>
</dbReference>
<evidence type="ECO:0000256" key="1">
    <source>
        <dbReference type="SAM" id="MobiDB-lite"/>
    </source>
</evidence>
<feature type="region of interest" description="Disordered" evidence="1">
    <location>
        <begin position="39"/>
        <end position="59"/>
    </location>
</feature>
<dbReference type="HOGENOM" id="CLU_2965777_0_0_1"/>
<name>M4BLZ9_HYAAE</name>
<evidence type="ECO:0000313" key="2">
    <source>
        <dbReference type="EnsemblProtists" id="HpaP807434"/>
    </source>
</evidence>
<sequence>MTREVYVCMLKEKCSQKPEAFARFKKCLGGQSSTIKVQNDNAGPHVLENNDDILDAGRE</sequence>
<dbReference type="EnsemblProtists" id="HpaT807434">
    <property type="protein sequence ID" value="HpaP807434"/>
    <property type="gene ID" value="HpaG807434"/>
</dbReference>
<keyword evidence="3" id="KW-1185">Reference proteome</keyword>